<sequence length="496" mass="56781">MTDTTTSLKIPKEINHVTETLEKAGYESYLVGGCVRDLLLNKTPKDWDVTTNATPDEIQKLFTKTFYENTYGTVGVVNENTVDETLKVVEVTPYRTEGEYSDKRRPDSVSFSTKIDDDLKRRDFTINALALSVKNGKGNMLIDHFDGKKDLQNKVIRVVGDAHARLSEDALRIMRAIRLSAELSFEIEKNTLEALKKHAPLLEKIARERVRDEFVRIILSDKPMQAIILAHELGILSHIAPELEEGVGIEQPQAHAYDVWNHLLRTLQHAADKKYSLEIRLTALFHDIGKPKTRRFSRETNQYTFYGHEVVGARMTEKILRDLNFPLKIIELVTKLVRWHMFFSDTEAITLSAVRRMINNVGKDHIWDLMNVRICDRIGTGRPKENPYRLRKYKSMIEEALRDPISVGMLKIDGTGIMKVLDITPGPKIGLILNALMEEVLEDPKKNTTMYLKDRALNLSKIDEKDLKKLAAIGKDKKNKAEEAELEEIRKKHGVR</sequence>
<dbReference type="InterPro" id="IPR002646">
    <property type="entry name" value="PolA_pol_head_dom"/>
</dbReference>
<dbReference type="PANTHER" id="PTHR47545">
    <property type="entry name" value="MULTIFUNCTIONAL CCA PROTEIN"/>
    <property type="match status" value="1"/>
</dbReference>
<dbReference type="Proteomes" id="UP000228700">
    <property type="component" value="Unassembled WGS sequence"/>
</dbReference>
<evidence type="ECO:0000256" key="2">
    <source>
        <dbReference type="ARBA" id="ARBA00022679"/>
    </source>
</evidence>
<comment type="caution">
    <text evidence="12">The sequence shown here is derived from an EMBL/GenBank/DDBJ whole genome shotgun (WGS) entry which is preliminary data.</text>
</comment>
<feature type="domain" description="HD" evidence="11">
    <location>
        <begin position="259"/>
        <end position="360"/>
    </location>
</feature>
<dbReference type="GO" id="GO:0008033">
    <property type="term" value="P:tRNA processing"/>
    <property type="evidence" value="ECO:0007669"/>
    <property type="project" value="UniProtKB-KW"/>
</dbReference>
<feature type="compositionally biased region" description="Basic and acidic residues" evidence="10">
    <location>
        <begin position="477"/>
        <end position="490"/>
    </location>
</feature>
<keyword evidence="7" id="KW-0460">Magnesium</keyword>
<comment type="similarity">
    <text evidence="9">Belongs to the tRNA nucleotidyltransferase/poly(A) polymerase family.</text>
</comment>
<gene>
    <name evidence="12" type="ORF">COV01_00570</name>
</gene>
<dbReference type="InterPro" id="IPR043519">
    <property type="entry name" value="NT_sf"/>
</dbReference>
<evidence type="ECO:0000256" key="8">
    <source>
        <dbReference type="ARBA" id="ARBA00022884"/>
    </source>
</evidence>
<dbReference type="GO" id="GO:0000166">
    <property type="term" value="F:nucleotide binding"/>
    <property type="evidence" value="ECO:0007669"/>
    <property type="project" value="UniProtKB-KW"/>
</dbReference>
<dbReference type="AlphaFoldDB" id="A0A2M8LCZ9"/>
<dbReference type="PROSITE" id="PS51831">
    <property type="entry name" value="HD"/>
    <property type="match status" value="1"/>
</dbReference>
<dbReference type="InterPro" id="IPR050124">
    <property type="entry name" value="tRNA_CCA-adding_enzyme"/>
</dbReference>
<proteinExistence type="inferred from homology"/>
<dbReference type="InterPro" id="IPR003607">
    <property type="entry name" value="HD/PDEase_dom"/>
</dbReference>
<keyword evidence="3" id="KW-0819">tRNA processing</keyword>
<evidence type="ECO:0000256" key="9">
    <source>
        <dbReference type="RuleBase" id="RU003953"/>
    </source>
</evidence>
<feature type="region of interest" description="Disordered" evidence="10">
    <location>
        <begin position="477"/>
        <end position="496"/>
    </location>
</feature>
<keyword evidence="6" id="KW-0547">Nucleotide-binding</keyword>
<organism evidence="12 13">
    <name type="scientific">Candidatus Taylorbacteria bacterium CG10_big_fil_rev_8_21_14_0_10_41_48</name>
    <dbReference type="NCBI Taxonomy" id="1975024"/>
    <lineage>
        <taxon>Bacteria</taxon>
        <taxon>Candidatus Tayloriibacteriota</taxon>
    </lineage>
</organism>
<keyword evidence="8 9" id="KW-0694">RNA-binding</keyword>
<dbReference type="GO" id="GO:0046872">
    <property type="term" value="F:metal ion binding"/>
    <property type="evidence" value="ECO:0007669"/>
    <property type="project" value="UniProtKB-KW"/>
</dbReference>
<dbReference type="InterPro" id="IPR032828">
    <property type="entry name" value="PolyA_RNA-bd"/>
</dbReference>
<dbReference type="CDD" id="cd00077">
    <property type="entry name" value="HDc"/>
    <property type="match status" value="1"/>
</dbReference>
<dbReference type="Pfam" id="PF01743">
    <property type="entry name" value="PolyA_pol"/>
    <property type="match status" value="1"/>
</dbReference>
<evidence type="ECO:0000256" key="6">
    <source>
        <dbReference type="ARBA" id="ARBA00022741"/>
    </source>
</evidence>
<keyword evidence="4" id="KW-0548">Nucleotidyltransferase</keyword>
<evidence type="ECO:0000256" key="4">
    <source>
        <dbReference type="ARBA" id="ARBA00022695"/>
    </source>
</evidence>
<dbReference type="Gene3D" id="1.10.246.80">
    <property type="match status" value="1"/>
</dbReference>
<evidence type="ECO:0000256" key="7">
    <source>
        <dbReference type="ARBA" id="ARBA00022842"/>
    </source>
</evidence>
<evidence type="ECO:0000256" key="10">
    <source>
        <dbReference type="SAM" id="MobiDB-lite"/>
    </source>
</evidence>
<keyword evidence="5" id="KW-0479">Metal-binding</keyword>
<dbReference type="GO" id="GO:0016779">
    <property type="term" value="F:nucleotidyltransferase activity"/>
    <property type="evidence" value="ECO:0007669"/>
    <property type="project" value="UniProtKB-KW"/>
</dbReference>
<dbReference type="NCBIfam" id="TIGR00277">
    <property type="entry name" value="HDIG"/>
    <property type="match status" value="1"/>
</dbReference>
<evidence type="ECO:0000313" key="12">
    <source>
        <dbReference type="EMBL" id="PJE74513.1"/>
    </source>
</evidence>
<dbReference type="SUPFAM" id="SSF81301">
    <property type="entry name" value="Nucleotidyltransferase"/>
    <property type="match status" value="1"/>
</dbReference>
<evidence type="ECO:0000259" key="11">
    <source>
        <dbReference type="PROSITE" id="PS51831"/>
    </source>
</evidence>
<dbReference type="GO" id="GO:0003723">
    <property type="term" value="F:RNA binding"/>
    <property type="evidence" value="ECO:0007669"/>
    <property type="project" value="UniProtKB-KW"/>
</dbReference>
<dbReference type="InterPro" id="IPR006675">
    <property type="entry name" value="HDIG_dom"/>
</dbReference>
<comment type="cofactor">
    <cofactor evidence="1">
        <name>Mg(2+)</name>
        <dbReference type="ChEBI" id="CHEBI:18420"/>
    </cofactor>
</comment>
<accession>A0A2M8LCZ9</accession>
<dbReference type="Pfam" id="PF12627">
    <property type="entry name" value="PolyA_pol_RNAbd"/>
    <property type="match status" value="1"/>
</dbReference>
<dbReference type="Pfam" id="PF01966">
    <property type="entry name" value="HD"/>
    <property type="match status" value="1"/>
</dbReference>
<dbReference type="SUPFAM" id="SSF81891">
    <property type="entry name" value="Poly A polymerase C-terminal region-like"/>
    <property type="match status" value="1"/>
</dbReference>
<dbReference type="CDD" id="cd05398">
    <property type="entry name" value="NT_ClassII-CCAase"/>
    <property type="match status" value="1"/>
</dbReference>
<evidence type="ECO:0000256" key="1">
    <source>
        <dbReference type="ARBA" id="ARBA00001946"/>
    </source>
</evidence>
<name>A0A2M8LCZ9_9BACT</name>
<evidence type="ECO:0000256" key="3">
    <source>
        <dbReference type="ARBA" id="ARBA00022694"/>
    </source>
</evidence>
<dbReference type="Gene3D" id="1.10.3090.10">
    <property type="entry name" value="cca-adding enzyme, domain 2"/>
    <property type="match status" value="1"/>
</dbReference>
<evidence type="ECO:0000313" key="13">
    <source>
        <dbReference type="Proteomes" id="UP000228700"/>
    </source>
</evidence>
<reference evidence="13" key="1">
    <citation type="submission" date="2017-09" db="EMBL/GenBank/DDBJ databases">
        <title>Depth-based differentiation of microbial function through sediment-hosted aquifers and enrichment of novel symbionts in the deep terrestrial subsurface.</title>
        <authorList>
            <person name="Probst A.J."/>
            <person name="Ladd B."/>
            <person name="Jarett J.K."/>
            <person name="Geller-Mcgrath D.E."/>
            <person name="Sieber C.M.K."/>
            <person name="Emerson J.B."/>
            <person name="Anantharaman K."/>
            <person name="Thomas B.C."/>
            <person name="Malmstrom R."/>
            <person name="Stieglmeier M."/>
            <person name="Klingl A."/>
            <person name="Woyke T."/>
            <person name="Ryan C.M."/>
            <person name="Banfield J.F."/>
        </authorList>
    </citation>
    <scope>NUCLEOTIDE SEQUENCE [LARGE SCALE GENOMIC DNA]</scope>
</reference>
<protein>
    <recommendedName>
        <fullName evidence="11">HD domain-containing protein</fullName>
    </recommendedName>
</protein>
<evidence type="ECO:0000256" key="5">
    <source>
        <dbReference type="ARBA" id="ARBA00022723"/>
    </source>
</evidence>
<dbReference type="InterPro" id="IPR006674">
    <property type="entry name" value="HD_domain"/>
</dbReference>
<dbReference type="EMBL" id="PFEQ01000001">
    <property type="protein sequence ID" value="PJE74513.1"/>
    <property type="molecule type" value="Genomic_DNA"/>
</dbReference>
<dbReference type="SMART" id="SM00471">
    <property type="entry name" value="HDc"/>
    <property type="match status" value="1"/>
</dbReference>
<keyword evidence="2 9" id="KW-0808">Transferase</keyword>
<dbReference type="Gene3D" id="3.30.460.10">
    <property type="entry name" value="Beta Polymerase, domain 2"/>
    <property type="match status" value="1"/>
</dbReference>